<evidence type="ECO:0000256" key="12">
    <source>
        <dbReference type="ARBA" id="ARBA00023136"/>
    </source>
</evidence>
<keyword evidence="6 23" id="KW-0808">Transferase</keyword>
<keyword evidence="11" id="KW-0443">Lipid metabolism</keyword>
<comment type="catalytic activity">
    <reaction evidence="16">
        <text>an alpha-Neu5Ac-(2-&gt;3)-beta-D-Gal-(1-&gt;4)-beta-D-GlcNAc-(1-&gt;3)-beta-D-Gal-(1-&gt;4)-beta-D-GlcNAc derivative + GDP-beta-L-fucose = an alpha-Neu5Ac-(2-&gt;3)-beta-D-Gal-(1-&gt;4)-beta-D-GlcNAc-(1-&gt;3)-beta-D-Gal-(1-&gt;4)-[alpha-L-Fuc-(1-&gt;3)]-beta-D-GlcNAc derivative + GDP + H(+)</text>
        <dbReference type="Rhea" id="RHEA:68044"/>
        <dbReference type="ChEBI" id="CHEBI:15378"/>
        <dbReference type="ChEBI" id="CHEBI:57273"/>
        <dbReference type="ChEBI" id="CHEBI:58189"/>
        <dbReference type="ChEBI" id="CHEBI:145343"/>
        <dbReference type="ChEBI" id="CHEBI:176900"/>
    </reaction>
    <physiologicalReaction direction="left-to-right" evidence="16">
        <dbReference type="Rhea" id="RHEA:68045"/>
    </physiologicalReaction>
</comment>
<comment type="similarity">
    <text evidence="3 23">Belongs to the glycosyltransferase 10 family.</text>
</comment>
<feature type="domain" description="Fucosyltransferase C-terminal" evidence="24">
    <location>
        <begin position="202"/>
        <end position="384"/>
    </location>
</feature>
<evidence type="ECO:0000256" key="22">
    <source>
        <dbReference type="ARBA" id="ARBA00043838"/>
    </source>
</evidence>
<protein>
    <recommendedName>
        <fullName evidence="23">Fucosyltransferase</fullName>
        <ecNumber evidence="23">2.4.1.-</ecNumber>
    </recommendedName>
</protein>
<feature type="transmembrane region" description="Helical" evidence="23">
    <location>
        <begin position="38"/>
        <end position="59"/>
    </location>
</feature>
<evidence type="ECO:0000256" key="13">
    <source>
        <dbReference type="ARBA" id="ARBA00023180"/>
    </source>
</evidence>
<evidence type="ECO:0000313" key="27">
    <source>
        <dbReference type="Proteomes" id="UP000693946"/>
    </source>
</evidence>
<keyword evidence="8" id="KW-0735">Signal-anchor</keyword>
<comment type="catalytic activity">
    <reaction evidence="15">
        <text>alpha-D-galactosyl-(1-&gt;3)-beta-D-galactosyl-(1-&gt;4)-N-acetyl-beta-D-glucosaminyl-(1-&gt;3)-beta-D-galactosyl-(1-&gt;4)-beta-D-glucosyl-(1&lt;-&gt;1')-ceramide + GDP-beta-L-fucose = a neolactoside IV(3)-alpha-Gal,III(3)-alpha-Fuc-nLc4Cer + GDP + H(+)</text>
        <dbReference type="Rhea" id="RHEA:48380"/>
        <dbReference type="ChEBI" id="CHEBI:15378"/>
        <dbReference type="ChEBI" id="CHEBI:57273"/>
        <dbReference type="ChEBI" id="CHEBI:58189"/>
        <dbReference type="ChEBI" id="CHEBI:90380"/>
        <dbReference type="ChEBI" id="CHEBI:90381"/>
    </reaction>
    <physiologicalReaction direction="left-to-right" evidence="15">
        <dbReference type="Rhea" id="RHEA:48381"/>
    </physiologicalReaction>
</comment>
<dbReference type="EC" id="2.4.1.-" evidence="23"/>
<comment type="catalytic activity">
    <reaction evidence="19">
        <text>a neolactoside nLc4Cer + GDP-beta-L-fucose = a neolactoside III(3)-alpha-Fuc-nLc4Cer + GDP + H(+)</text>
        <dbReference type="Rhea" id="RHEA:48376"/>
        <dbReference type="ChEBI" id="CHEBI:15378"/>
        <dbReference type="ChEBI" id="CHEBI:57273"/>
        <dbReference type="ChEBI" id="CHEBI:58189"/>
        <dbReference type="ChEBI" id="CHEBI:90376"/>
        <dbReference type="ChEBI" id="CHEBI:90379"/>
    </reaction>
    <physiologicalReaction direction="left-to-right" evidence="19">
        <dbReference type="Rhea" id="RHEA:48377"/>
    </physiologicalReaction>
</comment>
<keyword evidence="5 23" id="KW-0328">Glycosyltransferase</keyword>
<evidence type="ECO:0000256" key="17">
    <source>
        <dbReference type="ARBA" id="ARBA00036295"/>
    </source>
</evidence>
<evidence type="ECO:0000256" key="11">
    <source>
        <dbReference type="ARBA" id="ARBA00023098"/>
    </source>
</evidence>
<dbReference type="InterPro" id="IPR055270">
    <property type="entry name" value="Glyco_tran_10_C"/>
</dbReference>
<comment type="catalytic activity">
    <reaction evidence="21">
        <text>beta-D-Gal-(1-&gt;4)-beta-D-GlcNAc-(1-&gt;3)-beta-D-Gal-(1-&gt;4)-D-Glc + GDP-beta-L-fucose = beta-D-Gal-(1-&gt;4)-[alpha-L-Fuc-(1-&gt;3)]-beta-D-GlcNAc-(1-&gt;3)-beta-D-Gal-(1-&gt;4)-D-Glc + GDP + H(+)</text>
        <dbReference type="Rhea" id="RHEA:77187"/>
        <dbReference type="ChEBI" id="CHEBI:15378"/>
        <dbReference type="ChEBI" id="CHEBI:57273"/>
        <dbReference type="ChEBI" id="CHEBI:58189"/>
        <dbReference type="ChEBI" id="CHEBI:60239"/>
        <dbReference type="ChEBI" id="CHEBI:61352"/>
    </reaction>
    <physiologicalReaction direction="left-to-right" evidence="21">
        <dbReference type="Rhea" id="RHEA:77188"/>
    </physiologicalReaction>
</comment>
<accession>A0AAV6R5F9</accession>
<comment type="caution">
    <text evidence="26">The sequence shown here is derived from an EMBL/GenBank/DDBJ whole genome shotgun (WGS) entry which is preliminary data.</text>
</comment>
<dbReference type="Pfam" id="PF00852">
    <property type="entry name" value="Glyco_transf_10"/>
    <property type="match status" value="1"/>
</dbReference>
<comment type="catalytic activity">
    <reaction evidence="17">
        <text>alpha-N-glycoloylneuraminosyl-(2-&gt;3)-beta-D-galactosyl-(1-&gt;4)-N-acetyl-beta-D-glucosaminyl-(1-&gt;3)-beta-D-galactosyl-(1-&gt;4)-N-acetyl-beta-D-glucosaminyl-(1-&gt;3)-beta-D-galactosyl-(1-&gt;4)-beta-D-glucosyl-(1&lt;-&gt;1')-ceramide + GDP-beta-L-fucose = alpha-N-glycoloylneuraminosyl-(2-&gt;3)-beta-D-galactosyl-(1-&gt;4)-N-acetyl-beta-D-glucosaminyl-(1-&gt;3)-beta-D-galactosyl-(1-&gt;4)-[alpha-L-fucosyl-(1-&gt;3)]-N-acetyl-beta-D-glucosaminyl-(1-&gt;3)-beta-D-galactosyl-(1-&gt;4)-beta-D-glucosyl-(1&lt;-&gt;1')-ceramide + GDP + H(+)</text>
        <dbReference type="Rhea" id="RHEA:48388"/>
        <dbReference type="ChEBI" id="CHEBI:15378"/>
        <dbReference type="ChEBI" id="CHEBI:57273"/>
        <dbReference type="ChEBI" id="CHEBI:58189"/>
        <dbReference type="ChEBI" id="CHEBI:90383"/>
        <dbReference type="ChEBI" id="CHEBI:90384"/>
    </reaction>
    <physiologicalReaction direction="left-to-right" evidence="17">
        <dbReference type="Rhea" id="RHEA:48389"/>
    </physiologicalReaction>
</comment>
<comment type="catalytic activity">
    <reaction evidence="22">
        <text>an alpha-L-Fuc-(1-&gt;2)-beta-D-Gal-(1-&gt;4)-beta-D-GlcNAc derivative + GDP-beta-L-fucose = an alpha-L-Fuc-(1-&gt;2)-beta-D-Gal-(1-&gt;4)-[alpha-L-Fuc-(1-&gt;3)]-beta-D-GlcNAc derivative + GDP + H(+)</text>
        <dbReference type="Rhea" id="RHEA:77191"/>
        <dbReference type="ChEBI" id="CHEBI:15378"/>
        <dbReference type="ChEBI" id="CHEBI:57273"/>
        <dbReference type="ChEBI" id="CHEBI:58189"/>
        <dbReference type="ChEBI" id="CHEBI:133510"/>
        <dbReference type="ChEBI" id="CHEBI:195560"/>
    </reaction>
    <physiologicalReaction direction="left-to-right" evidence="22">
        <dbReference type="Rhea" id="RHEA:77192"/>
    </physiologicalReaction>
</comment>
<comment type="subunit">
    <text evidence="4">Homodimer.</text>
</comment>
<dbReference type="Pfam" id="PF17039">
    <property type="entry name" value="Glyco_tran_10_N"/>
    <property type="match status" value="1"/>
</dbReference>
<keyword evidence="10 23" id="KW-0333">Golgi apparatus</keyword>
<comment type="catalytic activity">
    <reaction evidence="14">
        <text>a beta-D-galactosyl-(1-&gt;4)-N-acetyl-beta-D-glucosaminyl derivative + GDP-beta-L-fucose = a beta-D-galactosyl-(1-&gt;4)-[alpha-L-fucosyl-(1-&gt;3)]-N-acetyl-beta-D-glucosaminyl derivative + GDP + H(+)</text>
        <dbReference type="Rhea" id="RHEA:14257"/>
        <dbReference type="ChEBI" id="CHEBI:15378"/>
        <dbReference type="ChEBI" id="CHEBI:57273"/>
        <dbReference type="ChEBI" id="CHEBI:58189"/>
        <dbReference type="ChEBI" id="CHEBI:133507"/>
        <dbReference type="ChEBI" id="CHEBI:137941"/>
        <dbReference type="EC" id="2.4.1.152"/>
    </reaction>
    <physiologicalReaction direction="left-to-right" evidence="14">
        <dbReference type="Rhea" id="RHEA:14258"/>
    </physiologicalReaction>
</comment>
<sequence length="387" mass="45161">MVRFTIARGACWVRKWTFMCLFLLKLKGKMMALLSKRSCLAKISAICLAVTFIALFLYFESPLCPSTSTLAYELNADGTDKPIVLLWFWPLGVKFDFKICSTYFNISSCILTDDRSMYSRAEGVIIFHKGINWYWNNLPKDPRPSFQKWIWFHVESPTNTLKIPGLENLFNLTLSYRRDADIVVRNEVTIKKEEMKDVFVLPKKDNLLCWIVSNNAASTGTSTREKYYNELSKHIKIELFGSAHTGRRLSYEDYYPTLASCKFYLSFENSLHKDYFVEKVNGPLVAGSVPVVMGPPRENYEQFIPNGSFIHINDFPDAKSLAEFLQQLDKDDKAYMGYFEWRKYYKVVPHLLSMQNEFIHPICLACDHISKDKEYHVVNDLYEWYFT</sequence>
<reference evidence="26 27" key="1">
    <citation type="journal article" date="2021" name="Sci. Rep.">
        <title>Chromosome anchoring in Senegalese sole (Solea senegalensis) reveals sex-associated markers and genome rearrangements in flatfish.</title>
        <authorList>
            <person name="Guerrero-Cozar I."/>
            <person name="Gomez-Garrido J."/>
            <person name="Berbel C."/>
            <person name="Martinez-Blanch J.F."/>
            <person name="Alioto T."/>
            <person name="Claros M.G."/>
            <person name="Gagnaire P.A."/>
            <person name="Manchado M."/>
        </authorList>
    </citation>
    <scope>NUCLEOTIDE SEQUENCE [LARGE SCALE GENOMIC DNA]</scope>
    <source>
        <strain evidence="26">Sse05_10M</strain>
    </source>
</reference>
<dbReference type="InterPro" id="IPR001503">
    <property type="entry name" value="Glyco_trans_10"/>
</dbReference>
<evidence type="ECO:0000313" key="26">
    <source>
        <dbReference type="EMBL" id="KAG7500633.1"/>
    </source>
</evidence>
<keyword evidence="12 23" id="KW-0472">Membrane</keyword>
<evidence type="ECO:0000256" key="3">
    <source>
        <dbReference type="ARBA" id="ARBA00008919"/>
    </source>
</evidence>
<evidence type="ECO:0000256" key="6">
    <source>
        <dbReference type="ARBA" id="ARBA00022679"/>
    </source>
</evidence>
<evidence type="ECO:0000256" key="4">
    <source>
        <dbReference type="ARBA" id="ARBA00011738"/>
    </source>
</evidence>
<evidence type="ECO:0000256" key="23">
    <source>
        <dbReference type="RuleBase" id="RU003832"/>
    </source>
</evidence>
<evidence type="ECO:0000256" key="21">
    <source>
        <dbReference type="ARBA" id="ARBA00043828"/>
    </source>
</evidence>
<keyword evidence="9 23" id="KW-1133">Transmembrane helix</keyword>
<dbReference type="FunFam" id="3.40.50.11660:FF:000001">
    <property type="entry name" value="alpha-(1,3)-fucosyltransferase 9"/>
    <property type="match status" value="1"/>
</dbReference>
<dbReference type="GO" id="GO:0006629">
    <property type="term" value="P:lipid metabolic process"/>
    <property type="evidence" value="ECO:0007669"/>
    <property type="project" value="UniProtKB-KW"/>
</dbReference>
<evidence type="ECO:0000256" key="8">
    <source>
        <dbReference type="ARBA" id="ARBA00022968"/>
    </source>
</evidence>
<dbReference type="EMBL" id="JAGKHQ010000013">
    <property type="protein sequence ID" value="KAG7500633.1"/>
    <property type="molecule type" value="Genomic_DNA"/>
</dbReference>
<dbReference type="AlphaFoldDB" id="A0AAV6R5F9"/>
<gene>
    <name evidence="26" type="ORF">JOB18_024933</name>
</gene>
<evidence type="ECO:0000256" key="20">
    <source>
        <dbReference type="ARBA" id="ARBA00037848"/>
    </source>
</evidence>
<evidence type="ECO:0000256" key="15">
    <source>
        <dbReference type="ARBA" id="ARBA00036053"/>
    </source>
</evidence>
<dbReference type="PANTHER" id="PTHR11929">
    <property type="entry name" value="ALPHA- 1,3 -FUCOSYLTRANSFERASE"/>
    <property type="match status" value="1"/>
</dbReference>
<proteinExistence type="inferred from homology"/>
<evidence type="ECO:0000256" key="2">
    <source>
        <dbReference type="ARBA" id="ARBA00004934"/>
    </source>
</evidence>
<name>A0AAV6R5F9_SOLSE</name>
<feature type="domain" description="Fucosyltransferase N-terminal" evidence="25">
    <location>
        <begin position="80"/>
        <end position="185"/>
    </location>
</feature>
<comment type="pathway">
    <text evidence="2">Glycolipid biosynthesis.</text>
</comment>
<keyword evidence="27" id="KW-1185">Reference proteome</keyword>
<evidence type="ECO:0000256" key="18">
    <source>
        <dbReference type="ARBA" id="ARBA00036481"/>
    </source>
</evidence>
<evidence type="ECO:0000256" key="14">
    <source>
        <dbReference type="ARBA" id="ARBA00029329"/>
    </source>
</evidence>
<dbReference type="InterPro" id="IPR031481">
    <property type="entry name" value="Glyco_tran_10_N"/>
</dbReference>
<evidence type="ECO:0000259" key="25">
    <source>
        <dbReference type="Pfam" id="PF17039"/>
    </source>
</evidence>
<evidence type="ECO:0000256" key="16">
    <source>
        <dbReference type="ARBA" id="ARBA00036234"/>
    </source>
</evidence>
<dbReference type="Proteomes" id="UP000693946">
    <property type="component" value="Linkage Group LG20"/>
</dbReference>
<dbReference type="GO" id="GO:0017083">
    <property type="term" value="F:4-galactosyl-N-acetylglucosaminide 3-alpha-L-fucosyltransferase activity"/>
    <property type="evidence" value="ECO:0007669"/>
    <property type="project" value="UniProtKB-EC"/>
</dbReference>
<comment type="subcellular location">
    <subcellularLocation>
        <location evidence="23">Golgi apparatus</location>
        <location evidence="23">Golgi stack membrane</location>
        <topology evidence="23">Single-pass type II membrane protein</topology>
    </subcellularLocation>
    <subcellularLocation>
        <location evidence="20">Golgi apparatus</location>
        <location evidence="20">trans-Golgi network membrane</location>
        <topology evidence="20">Single-pass type II membrane protein</topology>
    </subcellularLocation>
</comment>
<keyword evidence="7 23" id="KW-0812">Transmembrane</keyword>
<keyword evidence="13" id="KW-0325">Glycoprotein</keyword>
<evidence type="ECO:0000259" key="24">
    <source>
        <dbReference type="Pfam" id="PF00852"/>
    </source>
</evidence>
<evidence type="ECO:0000256" key="5">
    <source>
        <dbReference type="ARBA" id="ARBA00022676"/>
    </source>
</evidence>
<evidence type="ECO:0000256" key="7">
    <source>
        <dbReference type="ARBA" id="ARBA00022692"/>
    </source>
</evidence>
<evidence type="ECO:0000256" key="10">
    <source>
        <dbReference type="ARBA" id="ARBA00023034"/>
    </source>
</evidence>
<organism evidence="26 27">
    <name type="scientific">Solea senegalensis</name>
    <name type="common">Senegalese sole</name>
    <dbReference type="NCBI Taxonomy" id="28829"/>
    <lineage>
        <taxon>Eukaryota</taxon>
        <taxon>Metazoa</taxon>
        <taxon>Chordata</taxon>
        <taxon>Craniata</taxon>
        <taxon>Vertebrata</taxon>
        <taxon>Euteleostomi</taxon>
        <taxon>Actinopterygii</taxon>
        <taxon>Neopterygii</taxon>
        <taxon>Teleostei</taxon>
        <taxon>Neoteleostei</taxon>
        <taxon>Acanthomorphata</taxon>
        <taxon>Carangaria</taxon>
        <taxon>Pleuronectiformes</taxon>
        <taxon>Pleuronectoidei</taxon>
        <taxon>Soleidae</taxon>
        <taxon>Solea</taxon>
    </lineage>
</organism>
<dbReference type="GO" id="GO:0032580">
    <property type="term" value="C:Golgi cisterna membrane"/>
    <property type="evidence" value="ECO:0007669"/>
    <property type="project" value="UniProtKB-SubCell"/>
</dbReference>
<evidence type="ECO:0000256" key="19">
    <source>
        <dbReference type="ARBA" id="ARBA00036757"/>
    </source>
</evidence>
<evidence type="ECO:0000256" key="1">
    <source>
        <dbReference type="ARBA" id="ARBA00004922"/>
    </source>
</evidence>
<comment type="catalytic activity">
    <reaction evidence="18">
        <text>an N-acetyl-alpha-neuraminyl-(2-&gt;3)-beta-D-galactosyl-(1-&gt;4)-N-acetyl-beta-D-glucosaminyl derivative + GDP-beta-L-fucose = an alpha-Neu5Ac-(2-&gt;3)-beta-D-Gal-(1-&gt;4)-[alpha-L-Fuc-(1-&gt;3)]-beta-D-GlcNAc derivative + GDP + H(+)</text>
        <dbReference type="Rhea" id="RHEA:56076"/>
        <dbReference type="ChEBI" id="CHEBI:15378"/>
        <dbReference type="ChEBI" id="CHEBI:57273"/>
        <dbReference type="ChEBI" id="CHEBI:58189"/>
        <dbReference type="ChEBI" id="CHEBI:136545"/>
        <dbReference type="ChEBI" id="CHEBI:139509"/>
    </reaction>
    <physiologicalReaction direction="left-to-right" evidence="18">
        <dbReference type="Rhea" id="RHEA:56077"/>
    </physiologicalReaction>
</comment>
<dbReference type="PANTHER" id="PTHR11929:SF10">
    <property type="entry name" value="4-GALACTOSYL-N-ACETYLGLUCOSAMINIDE 3-ALPHA-L-FUCOSYLTRANSFERASE 9"/>
    <property type="match status" value="1"/>
</dbReference>
<comment type="pathway">
    <text evidence="1">Protein modification; protein glycosylation.</text>
</comment>
<evidence type="ECO:0000256" key="9">
    <source>
        <dbReference type="ARBA" id="ARBA00022989"/>
    </source>
</evidence>